<dbReference type="EMBL" id="JAJAGQ010000016">
    <property type="protein sequence ID" value="KAJ8540183.1"/>
    <property type="molecule type" value="Genomic_DNA"/>
</dbReference>
<proteinExistence type="predicted"/>
<organism evidence="2 3">
    <name type="scientific">Anisodus acutangulus</name>
    <dbReference type="NCBI Taxonomy" id="402998"/>
    <lineage>
        <taxon>Eukaryota</taxon>
        <taxon>Viridiplantae</taxon>
        <taxon>Streptophyta</taxon>
        <taxon>Embryophyta</taxon>
        <taxon>Tracheophyta</taxon>
        <taxon>Spermatophyta</taxon>
        <taxon>Magnoliopsida</taxon>
        <taxon>eudicotyledons</taxon>
        <taxon>Gunneridae</taxon>
        <taxon>Pentapetalae</taxon>
        <taxon>asterids</taxon>
        <taxon>lamiids</taxon>
        <taxon>Solanales</taxon>
        <taxon>Solanaceae</taxon>
        <taxon>Solanoideae</taxon>
        <taxon>Hyoscyameae</taxon>
        <taxon>Anisodus</taxon>
    </lineage>
</organism>
<reference evidence="3" key="1">
    <citation type="journal article" date="2023" name="Proc. Natl. Acad. Sci. U.S.A.">
        <title>Genomic and structural basis for evolution of tropane alkaloid biosynthesis.</title>
        <authorList>
            <person name="Wanga Y.-J."/>
            <person name="Taina T."/>
            <person name="Yua J.-Y."/>
            <person name="Lia J."/>
            <person name="Xua B."/>
            <person name="Chenc J."/>
            <person name="D'Auriad J.C."/>
            <person name="Huanga J.-P."/>
            <person name="Huanga S.-X."/>
        </authorList>
    </citation>
    <scope>NUCLEOTIDE SEQUENCE [LARGE SCALE GENOMIC DNA]</scope>
    <source>
        <strain evidence="3">cv. KIB-2019</strain>
    </source>
</reference>
<feature type="compositionally biased region" description="Gly residues" evidence="1">
    <location>
        <begin position="8"/>
        <end position="25"/>
    </location>
</feature>
<gene>
    <name evidence="2" type="ORF">K7X08_026572</name>
</gene>
<name>A0A9Q1LNE0_9SOLA</name>
<evidence type="ECO:0000313" key="2">
    <source>
        <dbReference type="EMBL" id="KAJ8540183.1"/>
    </source>
</evidence>
<evidence type="ECO:0000313" key="3">
    <source>
        <dbReference type="Proteomes" id="UP001152561"/>
    </source>
</evidence>
<comment type="caution">
    <text evidence="2">The sequence shown here is derived from an EMBL/GenBank/DDBJ whole genome shotgun (WGS) entry which is preliminary data.</text>
</comment>
<sequence>MDLTGITTGVGGSSPRGGWGYGSGSGRSPNGLGRGWGFGFGSGSGSGSDNGYGSGSGGGGSSEVDPFKGEGIATRIEGLTLDGDLDPDGMHITNLPLELSDDDMIKQGQSRQKYYTEK</sequence>
<keyword evidence="3" id="KW-1185">Reference proteome</keyword>
<protein>
    <submittedName>
        <fullName evidence="2">Uncharacterized protein</fullName>
    </submittedName>
</protein>
<dbReference type="AlphaFoldDB" id="A0A9Q1LNE0"/>
<evidence type="ECO:0000256" key="1">
    <source>
        <dbReference type="SAM" id="MobiDB-lite"/>
    </source>
</evidence>
<feature type="compositionally biased region" description="Gly residues" evidence="1">
    <location>
        <begin position="32"/>
        <end position="61"/>
    </location>
</feature>
<accession>A0A9Q1LNE0</accession>
<feature type="region of interest" description="Disordered" evidence="1">
    <location>
        <begin position="1"/>
        <end position="71"/>
    </location>
</feature>
<dbReference type="Proteomes" id="UP001152561">
    <property type="component" value="Unassembled WGS sequence"/>
</dbReference>